<keyword evidence="3" id="KW-1185">Reference proteome</keyword>
<evidence type="ECO:0000313" key="3">
    <source>
        <dbReference type="Proteomes" id="UP000441336"/>
    </source>
</evidence>
<accession>A0A7K1TCC0</accession>
<evidence type="ECO:0000256" key="1">
    <source>
        <dbReference type="SAM" id="SignalP"/>
    </source>
</evidence>
<dbReference type="NCBIfam" id="TIGR04183">
    <property type="entry name" value="Por_Secre_tail"/>
    <property type="match status" value="1"/>
</dbReference>
<dbReference type="Pfam" id="PF08757">
    <property type="entry name" value="CotH"/>
    <property type="match status" value="1"/>
</dbReference>
<proteinExistence type="predicted"/>
<feature type="signal peptide" evidence="1">
    <location>
        <begin position="1"/>
        <end position="18"/>
    </location>
</feature>
<dbReference type="InterPro" id="IPR026444">
    <property type="entry name" value="Secre_tail"/>
</dbReference>
<organism evidence="2 3">
    <name type="scientific">Hymenobacter ginkgonis</name>
    <dbReference type="NCBI Taxonomy" id="2682976"/>
    <lineage>
        <taxon>Bacteria</taxon>
        <taxon>Pseudomonadati</taxon>
        <taxon>Bacteroidota</taxon>
        <taxon>Cytophagia</taxon>
        <taxon>Cytophagales</taxon>
        <taxon>Hymenobacteraceae</taxon>
        <taxon>Hymenobacter</taxon>
    </lineage>
</organism>
<name>A0A7K1TCC0_9BACT</name>
<dbReference type="InterPro" id="IPR014867">
    <property type="entry name" value="Spore_coat_CotH_CotH2/3/7"/>
</dbReference>
<dbReference type="Proteomes" id="UP000441336">
    <property type="component" value="Unassembled WGS sequence"/>
</dbReference>
<dbReference type="AlphaFoldDB" id="A0A7K1TCC0"/>
<comment type="caution">
    <text evidence="2">The sequence shown here is derived from an EMBL/GenBank/DDBJ whole genome shotgun (WGS) entry which is preliminary data.</text>
</comment>
<keyword evidence="1" id="KW-0732">Signal</keyword>
<reference evidence="2 3" key="1">
    <citation type="submission" date="2019-12" db="EMBL/GenBank/DDBJ databases">
        <title>Hymenobacter sp. HMF4947 Genome sequencing and assembly.</title>
        <authorList>
            <person name="Kang H."/>
            <person name="Cha I."/>
            <person name="Kim H."/>
            <person name="Joh K."/>
        </authorList>
    </citation>
    <scope>NUCLEOTIDE SEQUENCE [LARGE SCALE GENOMIC DNA]</scope>
    <source>
        <strain evidence="2 3">HMF4947</strain>
    </source>
</reference>
<evidence type="ECO:0000313" key="2">
    <source>
        <dbReference type="EMBL" id="MVN76054.1"/>
    </source>
</evidence>
<gene>
    <name evidence="2" type="ORF">GO988_06930</name>
</gene>
<dbReference type="EMBL" id="WQKZ01000002">
    <property type="protein sequence ID" value="MVN76054.1"/>
    <property type="molecule type" value="Genomic_DNA"/>
</dbReference>
<sequence length="548" mass="60352">MKHLLFTLLLSLPLSSWAQVVPLPGLGFLSSDLPIIVIDTHQKEILDDPKIEADMGIIDNGPGKRNLATDSFNNYTGKIGIETRGSSSQWYFPKKSFGVETRDAAGEDLDASLLGMPAGSDWVLSASYGDKTLMRNVLTYQISNQVGNYASRTRFCEVVINNVYQGVYILAEKVKRGADRVNISKLKTTDTKGDALTGGYIVKLDKATGSSAANWTSKFKNPTNALENEILFQVEYPKLEDINLAQRSYIQAYVDSFETALSGGNFNDARRGYRHFINTTSFADYFLLTELSRNIDGYCFSTYFYKDRTSKNGKLTMGPAWDYDLAWGSAALCAGSDPAGWVYSNASCGHQIPFWWRQLLADPAFVRELRARWDVLRSSVLNQANLDQLIDANAAQVAESQGRNFTAWPILGVGVWANAVAFPTYGEEVNYLKNWMHQRLAWMDNNIPTNSNPLLATKAPVVFAEATASPVPFGAALAVAYSLPSASVVRVALADALGRPVYQQALPRQSVGEHVVHLTDCAKLAPGVYFLQLTSDAGSRTLRVVHTE</sequence>
<dbReference type="PANTHER" id="PTHR40050">
    <property type="entry name" value="INNER SPORE COAT PROTEIN H"/>
    <property type="match status" value="1"/>
</dbReference>
<feature type="chain" id="PRO_5029814017" evidence="1">
    <location>
        <begin position="19"/>
        <end position="548"/>
    </location>
</feature>
<protein>
    <submittedName>
        <fullName evidence="2">T9SS type A sorting domain-containing protein</fullName>
    </submittedName>
</protein>
<dbReference type="PANTHER" id="PTHR40050:SF1">
    <property type="entry name" value="INNER SPORE COAT PROTEIN H"/>
    <property type="match status" value="1"/>
</dbReference>
<dbReference type="RefSeq" id="WP_157563511.1">
    <property type="nucleotide sequence ID" value="NZ_WQKZ01000002.1"/>
</dbReference>